<dbReference type="Proteomes" id="UP001370490">
    <property type="component" value="Unassembled WGS sequence"/>
</dbReference>
<name>A0AAN8VZP1_9MAGN</name>
<dbReference type="AlphaFoldDB" id="A0AAN8VZP1"/>
<protein>
    <submittedName>
        <fullName evidence="2">C2 domain</fullName>
    </submittedName>
</protein>
<dbReference type="InterPro" id="IPR035892">
    <property type="entry name" value="C2_domain_sf"/>
</dbReference>
<evidence type="ECO:0000259" key="1">
    <source>
        <dbReference type="SMART" id="SM00239"/>
    </source>
</evidence>
<evidence type="ECO:0000313" key="3">
    <source>
        <dbReference type="Proteomes" id="UP001370490"/>
    </source>
</evidence>
<dbReference type="PANTHER" id="PTHR31425:SF48">
    <property type="entry name" value="MULTIPLE C2 DOMAIN AND TRANSMEMBRANE REGION PROTEIN 10"/>
    <property type="match status" value="1"/>
</dbReference>
<reference evidence="2 3" key="1">
    <citation type="submission" date="2023-12" db="EMBL/GenBank/DDBJ databases">
        <title>A high-quality genome assembly for Dillenia turbinata (Dilleniales).</title>
        <authorList>
            <person name="Chanderbali A."/>
        </authorList>
    </citation>
    <scope>NUCLEOTIDE SEQUENCE [LARGE SCALE GENOMIC DNA]</scope>
    <source>
        <strain evidence="2">LSX21</strain>
        <tissue evidence="2">Leaf</tissue>
    </source>
</reference>
<accession>A0AAN8VZP1</accession>
<comment type="caution">
    <text evidence="2">The sequence shown here is derived from an EMBL/GenBank/DDBJ whole genome shotgun (WGS) entry which is preliminary data.</text>
</comment>
<dbReference type="PANTHER" id="PTHR31425">
    <property type="entry name" value="PHOSPHORIBOSYLANTHRANILATE TRANSFERASE ISOFORM 1"/>
    <property type="match status" value="1"/>
</dbReference>
<dbReference type="InterPro" id="IPR047259">
    <property type="entry name" value="QUIRKY-like"/>
</dbReference>
<evidence type="ECO:0000313" key="2">
    <source>
        <dbReference type="EMBL" id="KAK6936432.1"/>
    </source>
</evidence>
<proteinExistence type="predicted"/>
<dbReference type="SUPFAM" id="SSF49562">
    <property type="entry name" value="C2 domain (Calcium/lipid-binding domain, CaLB)"/>
    <property type="match status" value="1"/>
</dbReference>
<dbReference type="EMBL" id="JBAMMX010000007">
    <property type="protein sequence ID" value="KAK6936432.1"/>
    <property type="molecule type" value="Genomic_DNA"/>
</dbReference>
<dbReference type="InterPro" id="IPR000008">
    <property type="entry name" value="C2_dom"/>
</dbReference>
<sequence>MTWQWQSKSRNCRCGGVLGLWLPIHGKCAFRWLCSIKSKVYLSPKLWYLRLSIIETQDLVAGDKGSLTSMVRFLEFFVKAQMRNQVLRTRISMVATNRRLCNPFWNESLMFVVTQSFEDYLFILVKDRVAPGREEVVGRDFIQRMLLDLSQRYTLGHRLSSTLGK</sequence>
<organism evidence="2 3">
    <name type="scientific">Dillenia turbinata</name>
    <dbReference type="NCBI Taxonomy" id="194707"/>
    <lineage>
        <taxon>Eukaryota</taxon>
        <taxon>Viridiplantae</taxon>
        <taxon>Streptophyta</taxon>
        <taxon>Embryophyta</taxon>
        <taxon>Tracheophyta</taxon>
        <taxon>Spermatophyta</taxon>
        <taxon>Magnoliopsida</taxon>
        <taxon>eudicotyledons</taxon>
        <taxon>Gunneridae</taxon>
        <taxon>Pentapetalae</taxon>
        <taxon>Dilleniales</taxon>
        <taxon>Dilleniaceae</taxon>
        <taxon>Dillenia</taxon>
    </lineage>
</organism>
<dbReference type="Pfam" id="PF00168">
    <property type="entry name" value="C2"/>
    <property type="match status" value="1"/>
</dbReference>
<keyword evidence="3" id="KW-1185">Reference proteome</keyword>
<dbReference type="Gene3D" id="2.60.40.150">
    <property type="entry name" value="C2 domain"/>
    <property type="match status" value="1"/>
</dbReference>
<dbReference type="SMART" id="SM00239">
    <property type="entry name" value="C2"/>
    <property type="match status" value="1"/>
</dbReference>
<feature type="domain" description="C2" evidence="1">
    <location>
        <begin position="48"/>
        <end position="161"/>
    </location>
</feature>
<gene>
    <name evidence="2" type="ORF">RJ641_033462</name>
</gene>